<reference evidence="3" key="1">
    <citation type="submission" date="2022-06" db="EMBL/GenBank/DDBJ databases">
        <authorList>
            <consortium name="SYNGENTA / RWTH Aachen University"/>
        </authorList>
    </citation>
    <scope>NUCLEOTIDE SEQUENCE</scope>
</reference>
<protein>
    <submittedName>
        <fullName evidence="3">Expressed protein</fullName>
    </submittedName>
</protein>
<dbReference type="AlphaFoldDB" id="A0AAV0AZS9"/>
<feature type="transmembrane region" description="Helical" evidence="2">
    <location>
        <begin position="277"/>
        <end position="296"/>
    </location>
</feature>
<evidence type="ECO:0000313" key="3">
    <source>
        <dbReference type="EMBL" id="CAH7673860.1"/>
    </source>
</evidence>
<accession>A0AAV0AZS9</accession>
<organism evidence="3 4">
    <name type="scientific">Phakopsora pachyrhizi</name>
    <name type="common">Asian soybean rust disease fungus</name>
    <dbReference type="NCBI Taxonomy" id="170000"/>
    <lineage>
        <taxon>Eukaryota</taxon>
        <taxon>Fungi</taxon>
        <taxon>Dikarya</taxon>
        <taxon>Basidiomycota</taxon>
        <taxon>Pucciniomycotina</taxon>
        <taxon>Pucciniomycetes</taxon>
        <taxon>Pucciniales</taxon>
        <taxon>Phakopsoraceae</taxon>
        <taxon>Phakopsora</taxon>
    </lineage>
</organism>
<feature type="region of interest" description="Disordered" evidence="1">
    <location>
        <begin position="132"/>
        <end position="170"/>
    </location>
</feature>
<feature type="region of interest" description="Disordered" evidence="1">
    <location>
        <begin position="306"/>
        <end position="362"/>
    </location>
</feature>
<sequence length="480" mass="53435">MYLYPYHEQIKPEQQRLLQDFSRIFSLPIFLFSSDTAGRLPVGFRYALKESAETLNQVKHGRAGDRRTSTSRLYFSLTSSRHSQSQNFMADSAREEAILTLDLETNSWQKKIAEIKAEGGRFSQLDLTLGKRSINPSLKPNPGVLKPSNTSPYKSPSGKSSTPLPSQPYRGKKYQLIRSLRKEELDVPASLHQLDINDIASNSDKPGADVKSLIEDKSALKTTTQSATIPKTISDSNKMRTTNNLISTPSVVSNNSTPDDNQPNGAAHKLHLSTADVVIIVFSIVILLGCSSYLLFRNRAKLTRFKNSNKGSSNSRSRTFGLENPPVYQNHDWPSSKQESLFSVSSKKHSKERGFGSFEGSRKDSITVPEATFNQSRPTIQRRLLRRLAGISTVSHGGNRQTVLGRAKANATAPFESFIKRWVRDDAEAKLMGEKRIKPEDSLSPSDKANLAGSEGGYQHPLGTFATLHDWGSESQYWKK</sequence>
<comment type="caution">
    <text evidence="3">The sequence shown here is derived from an EMBL/GenBank/DDBJ whole genome shotgun (WGS) entry which is preliminary data.</text>
</comment>
<proteinExistence type="predicted"/>
<name>A0AAV0AZS9_PHAPC</name>
<evidence type="ECO:0000313" key="4">
    <source>
        <dbReference type="Proteomes" id="UP001153365"/>
    </source>
</evidence>
<evidence type="ECO:0000256" key="1">
    <source>
        <dbReference type="SAM" id="MobiDB-lite"/>
    </source>
</evidence>
<keyword evidence="2" id="KW-0472">Membrane</keyword>
<keyword evidence="2" id="KW-1133">Transmembrane helix</keyword>
<evidence type="ECO:0000256" key="2">
    <source>
        <dbReference type="SAM" id="Phobius"/>
    </source>
</evidence>
<feature type="compositionally biased region" description="Polar residues" evidence="1">
    <location>
        <begin position="147"/>
        <end position="164"/>
    </location>
</feature>
<dbReference type="EMBL" id="CALTRL010001841">
    <property type="protein sequence ID" value="CAH7673860.1"/>
    <property type="molecule type" value="Genomic_DNA"/>
</dbReference>
<feature type="compositionally biased region" description="Polar residues" evidence="1">
    <location>
        <begin position="332"/>
        <end position="345"/>
    </location>
</feature>
<feature type="region of interest" description="Disordered" evidence="1">
    <location>
        <begin position="433"/>
        <end position="456"/>
    </location>
</feature>
<keyword evidence="2" id="KW-0812">Transmembrane</keyword>
<gene>
    <name evidence="3" type="ORF">PPACK8108_LOCUS8761</name>
</gene>
<keyword evidence="4" id="KW-1185">Reference proteome</keyword>
<feature type="compositionally biased region" description="Low complexity" evidence="1">
    <location>
        <begin position="306"/>
        <end position="318"/>
    </location>
</feature>
<dbReference type="Proteomes" id="UP001153365">
    <property type="component" value="Unassembled WGS sequence"/>
</dbReference>